<reference evidence="1" key="2">
    <citation type="submission" date="2020-05" db="UniProtKB">
        <authorList>
            <consortium name="EnsemblMetazoa"/>
        </authorList>
    </citation>
    <scope>IDENTIFICATION</scope>
    <source>
        <strain evidence="1">IAEA</strain>
    </source>
</reference>
<dbReference type="GO" id="GO:0005694">
    <property type="term" value="C:chromosome"/>
    <property type="evidence" value="ECO:0007669"/>
    <property type="project" value="InterPro"/>
</dbReference>
<evidence type="ECO:0000313" key="2">
    <source>
        <dbReference type="Proteomes" id="UP000092445"/>
    </source>
</evidence>
<dbReference type="GO" id="GO:0005524">
    <property type="term" value="F:ATP binding"/>
    <property type="evidence" value="ECO:0007669"/>
    <property type="project" value="InterPro"/>
</dbReference>
<dbReference type="AlphaFoldDB" id="A0A1B0AIV2"/>
<dbReference type="SUPFAM" id="SSF75553">
    <property type="entry name" value="Smc hinge domain"/>
    <property type="match status" value="1"/>
</dbReference>
<organism evidence="1 2">
    <name type="scientific">Glossina pallidipes</name>
    <name type="common">Tsetse fly</name>
    <dbReference type="NCBI Taxonomy" id="7398"/>
    <lineage>
        <taxon>Eukaryota</taxon>
        <taxon>Metazoa</taxon>
        <taxon>Ecdysozoa</taxon>
        <taxon>Arthropoda</taxon>
        <taxon>Hexapoda</taxon>
        <taxon>Insecta</taxon>
        <taxon>Pterygota</taxon>
        <taxon>Neoptera</taxon>
        <taxon>Endopterygota</taxon>
        <taxon>Diptera</taxon>
        <taxon>Brachycera</taxon>
        <taxon>Muscomorpha</taxon>
        <taxon>Hippoboscoidea</taxon>
        <taxon>Glossinidae</taxon>
        <taxon>Glossina</taxon>
    </lineage>
</organism>
<protein>
    <submittedName>
        <fullName evidence="1">Uncharacterized protein</fullName>
    </submittedName>
</protein>
<dbReference type="InterPro" id="IPR036277">
    <property type="entry name" value="SMC_hinge_sf"/>
</dbReference>
<dbReference type="GO" id="GO:0051276">
    <property type="term" value="P:chromosome organization"/>
    <property type="evidence" value="ECO:0007669"/>
    <property type="project" value="InterPro"/>
</dbReference>
<proteinExistence type="predicted"/>
<dbReference type="EnsemblMetazoa" id="GPAI047226-RA">
    <property type="protein sequence ID" value="GPAI047226-PA"/>
    <property type="gene ID" value="GPAI047226"/>
</dbReference>
<dbReference type="VEuPathDB" id="VectorBase:GPAI047226"/>
<evidence type="ECO:0000313" key="1">
    <source>
        <dbReference type="EnsemblMetazoa" id="GPAI047226-PA"/>
    </source>
</evidence>
<dbReference type="Proteomes" id="UP000092445">
    <property type="component" value="Unassembled WGS sequence"/>
</dbReference>
<keyword evidence="2" id="KW-1185">Reference proteome</keyword>
<accession>A0A1B0AIV2</accession>
<sequence>MKILKLFCDHFKSPITLILIHIRSVSLVGDVIDPEGTLSGGTKLQANKQRLRKIKRVERDIKERTERSKRCCCMSLATTFEDLWLRRLDLERFNMMSRISSLMWKSMIFNAHPHK</sequence>
<reference evidence="2" key="1">
    <citation type="submission" date="2014-03" db="EMBL/GenBank/DDBJ databases">
        <authorList>
            <person name="Aksoy S."/>
            <person name="Warren W."/>
            <person name="Wilson R.K."/>
        </authorList>
    </citation>
    <scope>NUCLEOTIDE SEQUENCE [LARGE SCALE GENOMIC DNA]</scope>
    <source>
        <strain evidence="2">IAEA</strain>
    </source>
</reference>
<name>A0A1B0AIV2_GLOPL</name>